<accession>A0AAU9G0X7</accession>
<feature type="region of interest" description="Disordered" evidence="1">
    <location>
        <begin position="32"/>
        <end position="62"/>
    </location>
</feature>
<organism evidence="2 3">
    <name type="scientific">Drosophila madeirensis</name>
    <name type="common">Fruit fly</name>
    <dbReference type="NCBI Taxonomy" id="30013"/>
    <lineage>
        <taxon>Eukaryota</taxon>
        <taxon>Metazoa</taxon>
        <taxon>Ecdysozoa</taxon>
        <taxon>Arthropoda</taxon>
        <taxon>Hexapoda</taxon>
        <taxon>Insecta</taxon>
        <taxon>Pterygota</taxon>
        <taxon>Neoptera</taxon>
        <taxon>Endopterygota</taxon>
        <taxon>Diptera</taxon>
        <taxon>Brachycera</taxon>
        <taxon>Muscomorpha</taxon>
        <taxon>Ephydroidea</taxon>
        <taxon>Drosophilidae</taxon>
        <taxon>Drosophila</taxon>
        <taxon>Sophophora</taxon>
    </lineage>
</organism>
<evidence type="ECO:0000256" key="1">
    <source>
        <dbReference type="SAM" id="MobiDB-lite"/>
    </source>
</evidence>
<protein>
    <submittedName>
        <fullName evidence="2">Uncharacterized protein</fullName>
    </submittedName>
</protein>
<feature type="compositionally biased region" description="Polar residues" evidence="1">
    <location>
        <begin position="44"/>
        <end position="53"/>
    </location>
</feature>
<name>A0AAU9G0X7_DROMD</name>
<keyword evidence="3" id="KW-1185">Reference proteome</keyword>
<gene>
    <name evidence="2" type="ORF">DMAD_01048</name>
</gene>
<proteinExistence type="predicted"/>
<dbReference type="AlphaFoldDB" id="A0AAU9G0X7"/>
<dbReference type="Proteomes" id="UP001500889">
    <property type="component" value="Chromosome A"/>
</dbReference>
<dbReference type="EMBL" id="AP029266">
    <property type="protein sequence ID" value="BFG01254.1"/>
    <property type="molecule type" value="Genomic_DNA"/>
</dbReference>
<sequence>MADDRPFNPFYIGPHPSRACAIPEIPGKQWNPACGGAPSAAVPNGSSSDQLSRPTAPTGAQGAEAAAVPISIGTAAPGQSLAATAAPPMLVNGTFKLAAVPAGRTLLEQPGSCDLTNCQTYPCMEAKHN</sequence>
<evidence type="ECO:0000313" key="3">
    <source>
        <dbReference type="Proteomes" id="UP001500889"/>
    </source>
</evidence>
<reference evidence="2 3" key="1">
    <citation type="submission" date="2024-02" db="EMBL/GenBank/DDBJ databases">
        <title>A chromosome-level genome assembly of Drosophila madeirensis, a fruit fly species endemic to Madeira island.</title>
        <authorList>
            <person name="Tomihara K."/>
            <person name="Llopart A."/>
            <person name="Yamamoto D."/>
        </authorList>
    </citation>
    <scope>NUCLEOTIDE SEQUENCE [LARGE SCALE GENOMIC DNA]</scope>
    <source>
        <strain evidence="2 3">RF1</strain>
    </source>
</reference>
<evidence type="ECO:0000313" key="2">
    <source>
        <dbReference type="EMBL" id="BFG01254.1"/>
    </source>
</evidence>